<keyword evidence="3" id="KW-1185">Reference proteome</keyword>
<feature type="compositionally biased region" description="Pro residues" evidence="1">
    <location>
        <begin position="1"/>
        <end position="14"/>
    </location>
</feature>
<protein>
    <submittedName>
        <fullName evidence="2">Uncharacterized protein</fullName>
    </submittedName>
</protein>
<feature type="region of interest" description="Disordered" evidence="1">
    <location>
        <begin position="1"/>
        <end position="74"/>
    </location>
</feature>
<feature type="compositionally biased region" description="Basic and acidic residues" evidence="1">
    <location>
        <begin position="89"/>
        <end position="100"/>
    </location>
</feature>
<proteinExistence type="predicted"/>
<name>A0ABQ3Q7F9_9ACTN</name>
<dbReference type="InterPro" id="IPR046041">
    <property type="entry name" value="DUF5999"/>
</dbReference>
<accession>A0ABQ3Q7F9</accession>
<comment type="caution">
    <text evidence="2">The sequence shown here is derived from an EMBL/GenBank/DDBJ whole genome shotgun (WGS) entry which is preliminary data.</text>
</comment>
<sequence length="138" mass="14571">MPAPGPGPGLPDSPPYGTGRHVTARPAVLLSPGRPHRGRPVFRTTPARESLGPSPPFSGDLMNRTTPTGARRLPASLCTHTPACPTADSPDREAARTVAEHPEQGWSLLCNGVLLFEDTGELLPDGRAVTPHRHLALV</sequence>
<reference evidence="2" key="1">
    <citation type="submission" date="2024-05" db="EMBL/GenBank/DDBJ databases">
        <title>Whole genome shotgun sequence of Streptomyces daghestanicus NBRC 12762.</title>
        <authorList>
            <person name="Komaki H."/>
            <person name="Tamura T."/>
        </authorList>
    </citation>
    <scope>NUCLEOTIDE SEQUENCE</scope>
    <source>
        <strain evidence="2">NBRC 12762</strain>
    </source>
</reference>
<evidence type="ECO:0000313" key="2">
    <source>
        <dbReference type="EMBL" id="GHI33225.1"/>
    </source>
</evidence>
<dbReference type="EMBL" id="BNDX01000013">
    <property type="protein sequence ID" value="GHI33225.1"/>
    <property type="molecule type" value="Genomic_DNA"/>
</dbReference>
<dbReference type="Proteomes" id="UP001052655">
    <property type="component" value="Unassembled WGS sequence"/>
</dbReference>
<gene>
    <name evidence="2" type="ORF">Sdagh_49550</name>
</gene>
<dbReference type="Pfam" id="PF19462">
    <property type="entry name" value="DUF5999"/>
    <property type="match status" value="1"/>
</dbReference>
<evidence type="ECO:0000256" key="1">
    <source>
        <dbReference type="SAM" id="MobiDB-lite"/>
    </source>
</evidence>
<evidence type="ECO:0000313" key="3">
    <source>
        <dbReference type="Proteomes" id="UP001052655"/>
    </source>
</evidence>
<feature type="region of interest" description="Disordered" evidence="1">
    <location>
        <begin position="81"/>
        <end position="100"/>
    </location>
</feature>
<organism evidence="2 3">
    <name type="scientific">Streptomyces daghestanicus</name>
    <dbReference type="NCBI Taxonomy" id="66885"/>
    <lineage>
        <taxon>Bacteria</taxon>
        <taxon>Bacillati</taxon>
        <taxon>Actinomycetota</taxon>
        <taxon>Actinomycetes</taxon>
        <taxon>Kitasatosporales</taxon>
        <taxon>Streptomycetaceae</taxon>
        <taxon>Streptomyces</taxon>
    </lineage>
</organism>